<evidence type="ECO:0000256" key="2">
    <source>
        <dbReference type="SAM" id="MobiDB-lite"/>
    </source>
</evidence>
<organism evidence="3 4">
    <name type="scientific">Phaseolus angularis</name>
    <name type="common">Azuki bean</name>
    <name type="synonym">Vigna angularis</name>
    <dbReference type="NCBI Taxonomy" id="3914"/>
    <lineage>
        <taxon>Eukaryota</taxon>
        <taxon>Viridiplantae</taxon>
        <taxon>Streptophyta</taxon>
        <taxon>Embryophyta</taxon>
        <taxon>Tracheophyta</taxon>
        <taxon>Spermatophyta</taxon>
        <taxon>Magnoliopsida</taxon>
        <taxon>eudicotyledons</taxon>
        <taxon>Gunneridae</taxon>
        <taxon>Pentapetalae</taxon>
        <taxon>rosids</taxon>
        <taxon>fabids</taxon>
        <taxon>Fabales</taxon>
        <taxon>Fabaceae</taxon>
        <taxon>Papilionoideae</taxon>
        <taxon>50 kb inversion clade</taxon>
        <taxon>NPAAA clade</taxon>
        <taxon>indigoferoid/millettioid clade</taxon>
        <taxon>Phaseoleae</taxon>
        <taxon>Vigna</taxon>
    </lineage>
</organism>
<sequence>MYEKGVKYKEVRGEARQGVGMMNLLSSVPTQTTRKPFGTMSALLGAEEDEVSPLTSGRLSHNSEPLNGGASLTGTNRIQEHYGRVRDLRLGPCLSKVFGVKARSHSGSSSVAPSNNELQTQVSSLTSQVNDMTSQVNEMKEMIAIMLQIYQGQLPSKFASFQ</sequence>
<name>A0A0L9TCT0_PHAAN</name>
<dbReference type="Proteomes" id="UP000053144">
    <property type="component" value="Unassembled WGS sequence"/>
</dbReference>
<keyword evidence="1" id="KW-0175">Coiled coil</keyword>
<feature type="region of interest" description="Disordered" evidence="2">
    <location>
        <begin position="53"/>
        <end position="75"/>
    </location>
</feature>
<evidence type="ECO:0000313" key="3">
    <source>
        <dbReference type="EMBL" id="KOM28191.1"/>
    </source>
</evidence>
<dbReference type="Gramene" id="KOM28191">
    <property type="protein sequence ID" value="KOM28191"/>
    <property type="gene ID" value="LR48_Vigan511s001400"/>
</dbReference>
<dbReference type="EMBL" id="KQ258419">
    <property type="protein sequence ID" value="KOM28191.1"/>
    <property type="molecule type" value="Genomic_DNA"/>
</dbReference>
<protein>
    <submittedName>
        <fullName evidence="3">Uncharacterized protein</fullName>
    </submittedName>
</protein>
<accession>A0A0L9TCT0</accession>
<feature type="coiled-coil region" evidence="1">
    <location>
        <begin position="115"/>
        <end position="142"/>
    </location>
</feature>
<proteinExistence type="predicted"/>
<gene>
    <name evidence="3" type="ORF">LR48_Vigan511s001400</name>
</gene>
<evidence type="ECO:0000256" key="1">
    <source>
        <dbReference type="SAM" id="Coils"/>
    </source>
</evidence>
<dbReference type="AlphaFoldDB" id="A0A0L9TCT0"/>
<evidence type="ECO:0000313" key="4">
    <source>
        <dbReference type="Proteomes" id="UP000053144"/>
    </source>
</evidence>
<reference evidence="4" key="1">
    <citation type="journal article" date="2015" name="Proc. Natl. Acad. Sci. U.S.A.">
        <title>Genome sequencing of adzuki bean (Vigna angularis) provides insight into high starch and low fat accumulation and domestication.</title>
        <authorList>
            <person name="Yang K."/>
            <person name="Tian Z."/>
            <person name="Chen C."/>
            <person name="Luo L."/>
            <person name="Zhao B."/>
            <person name="Wang Z."/>
            <person name="Yu L."/>
            <person name="Li Y."/>
            <person name="Sun Y."/>
            <person name="Li W."/>
            <person name="Chen Y."/>
            <person name="Li Y."/>
            <person name="Zhang Y."/>
            <person name="Ai D."/>
            <person name="Zhao J."/>
            <person name="Shang C."/>
            <person name="Ma Y."/>
            <person name="Wu B."/>
            <person name="Wang M."/>
            <person name="Gao L."/>
            <person name="Sun D."/>
            <person name="Zhang P."/>
            <person name="Guo F."/>
            <person name="Wang W."/>
            <person name="Li Y."/>
            <person name="Wang J."/>
            <person name="Varshney R.K."/>
            <person name="Wang J."/>
            <person name="Ling H.Q."/>
            <person name="Wan P."/>
        </authorList>
    </citation>
    <scope>NUCLEOTIDE SEQUENCE</scope>
    <source>
        <strain evidence="4">cv. Jingnong 6</strain>
    </source>
</reference>